<comment type="caution">
    <text evidence="2">The sequence shown here is derived from an EMBL/GenBank/DDBJ whole genome shotgun (WGS) entry which is preliminary data.</text>
</comment>
<evidence type="ECO:0000313" key="2">
    <source>
        <dbReference type="EMBL" id="KAG0494661.1"/>
    </source>
</evidence>
<dbReference type="EMBL" id="JADCNM010000002">
    <property type="protein sequence ID" value="KAG0494661.1"/>
    <property type="molecule type" value="Genomic_DNA"/>
</dbReference>
<evidence type="ECO:0000259" key="1">
    <source>
        <dbReference type="Pfam" id="PF22516"/>
    </source>
</evidence>
<dbReference type="Gene3D" id="3.30.830.10">
    <property type="entry name" value="Metalloenzyme, LuxS/M16 peptidase-like"/>
    <property type="match status" value="1"/>
</dbReference>
<dbReference type="Proteomes" id="UP000639772">
    <property type="component" value="Unassembled WGS sequence"/>
</dbReference>
<sequence length="151" mass="16704">MRGLSNPGPGQRGVEWTLHCLAGLSDKSDSSGCSAYRSAEFKQFIFSEQSKNGGSQKEVDGDWDEISSSLQKSMDLSFLGSFHKSMKPLSFLPRIRSHGSAYVISKHIGNTWLWDRVRVSGGAYGGFVIFDTHSQGFSPTCHTRDPNLLKR</sequence>
<dbReference type="InterPro" id="IPR055130">
    <property type="entry name" value="PreP_C"/>
</dbReference>
<evidence type="ECO:0000313" key="3">
    <source>
        <dbReference type="Proteomes" id="UP000639772"/>
    </source>
</evidence>
<dbReference type="Pfam" id="PF22516">
    <property type="entry name" value="PreP_C"/>
    <property type="match status" value="1"/>
</dbReference>
<protein>
    <recommendedName>
        <fullName evidence="1">Presequence protease mitochondrial-type C-terminal domain-containing protein</fullName>
    </recommendedName>
</protein>
<organism evidence="2 3">
    <name type="scientific">Vanilla planifolia</name>
    <name type="common">Vanilla</name>
    <dbReference type="NCBI Taxonomy" id="51239"/>
    <lineage>
        <taxon>Eukaryota</taxon>
        <taxon>Viridiplantae</taxon>
        <taxon>Streptophyta</taxon>
        <taxon>Embryophyta</taxon>
        <taxon>Tracheophyta</taxon>
        <taxon>Spermatophyta</taxon>
        <taxon>Magnoliopsida</taxon>
        <taxon>Liliopsida</taxon>
        <taxon>Asparagales</taxon>
        <taxon>Orchidaceae</taxon>
        <taxon>Vanilloideae</taxon>
        <taxon>Vanilleae</taxon>
        <taxon>Vanilla</taxon>
    </lineage>
</organism>
<dbReference type="AlphaFoldDB" id="A0A835RM41"/>
<gene>
    <name evidence="2" type="ORF">HPP92_005655</name>
</gene>
<name>A0A835RM41_VANPL</name>
<proteinExistence type="predicted"/>
<reference evidence="2 3" key="1">
    <citation type="journal article" date="2020" name="Nat. Food">
        <title>A phased Vanilla planifolia genome enables genetic improvement of flavour and production.</title>
        <authorList>
            <person name="Hasing T."/>
            <person name="Tang H."/>
            <person name="Brym M."/>
            <person name="Khazi F."/>
            <person name="Huang T."/>
            <person name="Chambers A.H."/>
        </authorList>
    </citation>
    <scope>NUCLEOTIDE SEQUENCE [LARGE SCALE GENOMIC DNA]</scope>
    <source>
        <tissue evidence="2">Leaf</tissue>
    </source>
</reference>
<feature type="domain" description="Presequence protease mitochondrial-type C-terminal" evidence="1">
    <location>
        <begin position="96"/>
        <end position="150"/>
    </location>
</feature>
<accession>A0A835RM41</accession>
<dbReference type="OrthoDB" id="10250783at2759"/>